<proteinExistence type="predicted"/>
<feature type="domain" description="F-box" evidence="1">
    <location>
        <begin position="2"/>
        <end position="52"/>
    </location>
</feature>
<dbReference type="Pfam" id="PF00646">
    <property type="entry name" value="F-box"/>
    <property type="match status" value="1"/>
</dbReference>
<evidence type="ECO:0000313" key="2">
    <source>
        <dbReference type="EMBL" id="PGH15692.1"/>
    </source>
</evidence>
<organism evidence="2 3">
    <name type="scientific">Helicocarpus griseus UAMH5409</name>
    <dbReference type="NCBI Taxonomy" id="1447875"/>
    <lineage>
        <taxon>Eukaryota</taxon>
        <taxon>Fungi</taxon>
        <taxon>Dikarya</taxon>
        <taxon>Ascomycota</taxon>
        <taxon>Pezizomycotina</taxon>
        <taxon>Eurotiomycetes</taxon>
        <taxon>Eurotiomycetidae</taxon>
        <taxon>Onygenales</taxon>
        <taxon>Ajellomycetaceae</taxon>
        <taxon>Helicocarpus</taxon>
    </lineage>
</organism>
<dbReference type="AlphaFoldDB" id="A0A2B7Y4C0"/>
<dbReference type="SUPFAM" id="SSF81383">
    <property type="entry name" value="F-box domain"/>
    <property type="match status" value="1"/>
</dbReference>
<reference evidence="2 3" key="1">
    <citation type="submission" date="2017-10" db="EMBL/GenBank/DDBJ databases">
        <title>Comparative genomics in systemic dimorphic fungi from Ajellomycetaceae.</title>
        <authorList>
            <person name="Munoz J.F."/>
            <person name="Mcewen J.G."/>
            <person name="Clay O.K."/>
            <person name="Cuomo C.A."/>
        </authorList>
    </citation>
    <scope>NUCLEOTIDE SEQUENCE [LARGE SCALE GENOMIC DNA]</scope>
    <source>
        <strain evidence="2 3">UAMH5409</strain>
    </source>
</reference>
<sequence>MARTLVSLPLELQMSIVEAVHYKDLLNLSLSCKHLYRLAKPFLQEHKRFSSIGSQGSFSFDTANMTKNLCMLHPPMTLELLSYISHHPRFRHHIEKLDGFGEESDLRLAGESTAIDFDQMSKLFRGCCFIETENHEAWMHNILARQGGALLALLLSQLPDLKYINLPSQTGDPIGPYVTGMIFKCAIKCDSGYIDQPLSSLKTVSVFCQGGYNVEVDGFSRLLYDAENTTKTLMMLGKGHAKSLLVFFWSLTFLPSFEELAITNYESELSGYEDEESRSSDEELFDEAMDVLTLGHNTLPRNYFLHKRSSLKSLELTTTRMSPPCLSFILRNSKDLEVFRYTVSEDANSAYNHVQEEIAPIISVLERRSRGSLKTLHLAQDPENYYDPTDILFPLYRDWDLKAFTSLIHLTIAFELLPAAKVETVRALIDILPPTIQSVDLLCFFFDPQYHQDMIFQSLSSFDPRNFPHLRLLSVWYTHYELRLHRTRSHTVQVEQHILSHFRKCLLEAGFGKDQVRDTGLLNDDFLPCNRIKFPDGKRTEDMQYTSMGGRDRCGIAGAEMEGHFVMGTLLDAFNHESDAYEYCFHGVAVEKDW</sequence>
<comment type="caution">
    <text evidence="2">The sequence shown here is derived from an EMBL/GenBank/DDBJ whole genome shotgun (WGS) entry which is preliminary data.</text>
</comment>
<evidence type="ECO:0000313" key="3">
    <source>
        <dbReference type="Proteomes" id="UP000223968"/>
    </source>
</evidence>
<gene>
    <name evidence="2" type="ORF">AJ79_02286</name>
</gene>
<dbReference type="InterPro" id="IPR036047">
    <property type="entry name" value="F-box-like_dom_sf"/>
</dbReference>
<accession>A0A2B7Y4C0</accession>
<keyword evidence="3" id="KW-1185">Reference proteome</keyword>
<name>A0A2B7Y4C0_9EURO</name>
<dbReference type="Proteomes" id="UP000223968">
    <property type="component" value="Unassembled WGS sequence"/>
</dbReference>
<dbReference type="OrthoDB" id="10618189at2759"/>
<dbReference type="PROSITE" id="PS50181">
    <property type="entry name" value="FBOX"/>
    <property type="match status" value="1"/>
</dbReference>
<dbReference type="EMBL" id="PDNB01000023">
    <property type="protein sequence ID" value="PGH15692.1"/>
    <property type="molecule type" value="Genomic_DNA"/>
</dbReference>
<dbReference type="InterPro" id="IPR001810">
    <property type="entry name" value="F-box_dom"/>
</dbReference>
<protein>
    <recommendedName>
        <fullName evidence="1">F-box domain-containing protein</fullName>
    </recommendedName>
</protein>
<evidence type="ECO:0000259" key="1">
    <source>
        <dbReference type="PROSITE" id="PS50181"/>
    </source>
</evidence>